<dbReference type="PANTHER" id="PTHR12390">
    <property type="entry name" value="UROPORPHYRINOGEN III SYNTHASE"/>
    <property type="match status" value="1"/>
</dbReference>
<dbReference type="Pfam" id="PF02602">
    <property type="entry name" value="HEM4"/>
    <property type="match status" value="1"/>
</dbReference>
<dbReference type="GO" id="GO:0004852">
    <property type="term" value="F:uroporphyrinogen-III synthase activity"/>
    <property type="evidence" value="ECO:0007669"/>
    <property type="project" value="InterPro"/>
</dbReference>
<name>A0A521AUJ3_9SPHI</name>
<dbReference type="OrthoDB" id="1149788at2"/>
<dbReference type="Proteomes" id="UP000315971">
    <property type="component" value="Unassembled WGS sequence"/>
</dbReference>
<reference evidence="2 3" key="1">
    <citation type="submission" date="2017-05" db="EMBL/GenBank/DDBJ databases">
        <authorList>
            <person name="Varghese N."/>
            <person name="Submissions S."/>
        </authorList>
    </citation>
    <scope>NUCLEOTIDE SEQUENCE [LARGE SCALE GENOMIC DNA]</scope>
    <source>
        <strain evidence="2 3">DSM 21342</strain>
    </source>
</reference>
<dbReference type="SUPFAM" id="SSF69618">
    <property type="entry name" value="HemD-like"/>
    <property type="match status" value="1"/>
</dbReference>
<dbReference type="CDD" id="cd06578">
    <property type="entry name" value="HemD"/>
    <property type="match status" value="1"/>
</dbReference>
<dbReference type="EMBL" id="FXSZ01000001">
    <property type="protein sequence ID" value="SMO38474.1"/>
    <property type="molecule type" value="Genomic_DNA"/>
</dbReference>
<dbReference type="AlphaFoldDB" id="A0A521AUJ3"/>
<protein>
    <submittedName>
        <fullName evidence="2">Uroporphyrinogen-III synthase</fullName>
    </submittedName>
</protein>
<dbReference type="GO" id="GO:0005829">
    <property type="term" value="C:cytosol"/>
    <property type="evidence" value="ECO:0007669"/>
    <property type="project" value="TreeGrafter"/>
</dbReference>
<evidence type="ECO:0000259" key="1">
    <source>
        <dbReference type="Pfam" id="PF02602"/>
    </source>
</evidence>
<sequence length="252" mass="28962">MAETKLKVKSILVTQPKPETEKNPYTELAKKYSLKLDFRPFIHVEGVPAKEFRKGKINLPDFTAVIFTSRHGIDQYFRLCEEMRYEVPAEMKYFCNTESTALYLQKYIQYRKRKIFFGKQTTADLMEIFKKHPGEKFLFPCSDVSKEVVPDKMREAGYNISEAIMYRTVCSDLSDLAEVKYDMIAFFSPSGIKSLFLNFPDFTQDNTRIAAFGSTTHKAVLDAGLKLDVQAPTPQSPSMTMAIEEYIKATNK</sequence>
<dbReference type="InterPro" id="IPR036108">
    <property type="entry name" value="4pyrrol_syn_uPrphyn_synt_sf"/>
</dbReference>
<dbReference type="InterPro" id="IPR003754">
    <property type="entry name" value="4pyrrol_synth_uPrphyn_synth"/>
</dbReference>
<organism evidence="2 3">
    <name type="scientific">Solitalea koreensis</name>
    <dbReference type="NCBI Taxonomy" id="543615"/>
    <lineage>
        <taxon>Bacteria</taxon>
        <taxon>Pseudomonadati</taxon>
        <taxon>Bacteroidota</taxon>
        <taxon>Sphingobacteriia</taxon>
        <taxon>Sphingobacteriales</taxon>
        <taxon>Sphingobacteriaceae</taxon>
        <taxon>Solitalea</taxon>
    </lineage>
</organism>
<dbReference type="PANTHER" id="PTHR12390:SF0">
    <property type="entry name" value="UROPORPHYRINOGEN-III SYNTHASE"/>
    <property type="match status" value="1"/>
</dbReference>
<dbReference type="GO" id="GO:0006780">
    <property type="term" value="P:uroporphyrinogen III biosynthetic process"/>
    <property type="evidence" value="ECO:0007669"/>
    <property type="project" value="InterPro"/>
</dbReference>
<evidence type="ECO:0000313" key="2">
    <source>
        <dbReference type="EMBL" id="SMO38474.1"/>
    </source>
</evidence>
<accession>A0A521AUJ3</accession>
<dbReference type="Gene3D" id="3.40.50.10090">
    <property type="match status" value="2"/>
</dbReference>
<gene>
    <name evidence="2" type="ORF">SAMN06265350_101411</name>
</gene>
<dbReference type="InterPro" id="IPR039793">
    <property type="entry name" value="UROS/Hem4"/>
</dbReference>
<evidence type="ECO:0000313" key="3">
    <source>
        <dbReference type="Proteomes" id="UP000315971"/>
    </source>
</evidence>
<proteinExistence type="predicted"/>
<dbReference type="RefSeq" id="WP_142601017.1">
    <property type="nucleotide sequence ID" value="NZ_FXSZ01000001.1"/>
</dbReference>
<feature type="domain" description="Tetrapyrrole biosynthesis uroporphyrinogen III synthase" evidence="1">
    <location>
        <begin position="25"/>
        <end position="240"/>
    </location>
</feature>
<keyword evidence="3" id="KW-1185">Reference proteome</keyword>